<protein>
    <submittedName>
        <fullName evidence="2">Uncharacterized protein</fullName>
    </submittedName>
</protein>
<keyword evidence="3" id="KW-1185">Reference proteome</keyword>
<dbReference type="AlphaFoldDB" id="A0A6A4HM66"/>
<proteinExistence type="predicted"/>
<dbReference type="Proteomes" id="UP000799118">
    <property type="component" value="Unassembled WGS sequence"/>
</dbReference>
<feature type="region of interest" description="Disordered" evidence="1">
    <location>
        <begin position="1"/>
        <end position="43"/>
    </location>
</feature>
<reference evidence="2" key="1">
    <citation type="journal article" date="2019" name="Environ. Microbiol.">
        <title>Fungal ecological strategies reflected in gene transcription - a case study of two litter decomposers.</title>
        <authorList>
            <person name="Barbi F."/>
            <person name="Kohler A."/>
            <person name="Barry K."/>
            <person name="Baskaran P."/>
            <person name="Daum C."/>
            <person name="Fauchery L."/>
            <person name="Ihrmark K."/>
            <person name="Kuo A."/>
            <person name="LaButti K."/>
            <person name="Lipzen A."/>
            <person name="Morin E."/>
            <person name="Grigoriev I.V."/>
            <person name="Henrissat B."/>
            <person name="Lindahl B."/>
            <person name="Martin F."/>
        </authorList>
    </citation>
    <scope>NUCLEOTIDE SEQUENCE</scope>
    <source>
        <strain evidence="2">JB14</strain>
    </source>
</reference>
<organism evidence="2 3">
    <name type="scientific">Gymnopus androsaceus JB14</name>
    <dbReference type="NCBI Taxonomy" id="1447944"/>
    <lineage>
        <taxon>Eukaryota</taxon>
        <taxon>Fungi</taxon>
        <taxon>Dikarya</taxon>
        <taxon>Basidiomycota</taxon>
        <taxon>Agaricomycotina</taxon>
        <taxon>Agaricomycetes</taxon>
        <taxon>Agaricomycetidae</taxon>
        <taxon>Agaricales</taxon>
        <taxon>Marasmiineae</taxon>
        <taxon>Omphalotaceae</taxon>
        <taxon>Gymnopus</taxon>
    </lineage>
</organism>
<sequence length="162" mass="17685">MSQRKPSLRVDEDGLIGSGDSDPVNWSGSGLSDVYPTDDPEDPLWINDRANGDDNMDETLDWARDRSFGVYAEDGYLYFDEVPWVNDDGDIIMAVVLGWARAYMPEALGDVWTSFKVIGKGIYCAVTGWGALGSLTAVRQIGWNGWDRTGMVSGLPIPGGSD</sequence>
<evidence type="ECO:0000313" key="3">
    <source>
        <dbReference type="Proteomes" id="UP000799118"/>
    </source>
</evidence>
<evidence type="ECO:0000313" key="2">
    <source>
        <dbReference type="EMBL" id="KAE9400032.1"/>
    </source>
</evidence>
<name>A0A6A4HM66_9AGAR</name>
<gene>
    <name evidence="2" type="ORF">BT96DRAFT_1019177</name>
</gene>
<dbReference type="EMBL" id="ML769462">
    <property type="protein sequence ID" value="KAE9400032.1"/>
    <property type="molecule type" value="Genomic_DNA"/>
</dbReference>
<evidence type="ECO:0000256" key="1">
    <source>
        <dbReference type="SAM" id="MobiDB-lite"/>
    </source>
</evidence>
<accession>A0A6A4HM66</accession>